<dbReference type="GO" id="GO:0003677">
    <property type="term" value="F:DNA binding"/>
    <property type="evidence" value="ECO:0007669"/>
    <property type="project" value="InterPro"/>
</dbReference>
<dbReference type="PANTHER" id="PTHR30461">
    <property type="entry name" value="DNA-INVERTASE FROM LAMBDOID PROPHAGE"/>
    <property type="match status" value="1"/>
</dbReference>
<protein>
    <recommendedName>
        <fullName evidence="5">Recombinase family protein</fullName>
    </recommendedName>
</protein>
<dbReference type="InterPro" id="IPR025827">
    <property type="entry name" value="Zn_ribbon_recom_dom"/>
</dbReference>
<dbReference type="PANTHER" id="PTHR30461:SF23">
    <property type="entry name" value="DNA RECOMBINASE-RELATED"/>
    <property type="match status" value="1"/>
</dbReference>
<evidence type="ECO:0000259" key="1">
    <source>
        <dbReference type="PROSITE" id="PS51736"/>
    </source>
</evidence>
<dbReference type="Gene3D" id="3.90.1750.20">
    <property type="entry name" value="Putative Large Serine Recombinase, Chain B, Domain 2"/>
    <property type="match status" value="1"/>
</dbReference>
<dbReference type="PROSITE" id="PS51736">
    <property type="entry name" value="RECOMBINASES_3"/>
    <property type="match status" value="1"/>
</dbReference>
<comment type="caution">
    <text evidence="3">The sequence shown here is derived from an EMBL/GenBank/DDBJ whole genome shotgun (WGS) entry which is preliminary data.</text>
</comment>
<dbReference type="EMBL" id="WQLB01000038">
    <property type="protein sequence ID" value="MVN88940.1"/>
    <property type="molecule type" value="Genomic_DNA"/>
</dbReference>
<feature type="domain" description="Resolvase/invertase-type recombinase catalytic" evidence="1">
    <location>
        <begin position="1"/>
        <end position="140"/>
    </location>
</feature>
<evidence type="ECO:0000259" key="2">
    <source>
        <dbReference type="PROSITE" id="PS51737"/>
    </source>
</evidence>
<dbReference type="PROSITE" id="PS51737">
    <property type="entry name" value="RECOMBINASE_DNA_BIND"/>
    <property type="match status" value="1"/>
</dbReference>
<dbReference type="InterPro" id="IPR050639">
    <property type="entry name" value="SSR_resolvase"/>
</dbReference>
<accession>A0A7C9LX78</accession>
<evidence type="ECO:0008006" key="5">
    <source>
        <dbReference type="Google" id="ProtNLM"/>
    </source>
</evidence>
<keyword evidence="4" id="KW-1185">Reference proteome</keyword>
<sequence length="446" mass="48568">MSGKLQAGPDRYGLQAQEHESRAYAARLGLKVARVYVDHITGVSDDRQAFGQLLKDAPAYSAVILGVQDRLARDVPLSYTMLGALQDAGLKVYSAGEGALDLDDDSSALGFGIRAVIADQERRRIRKRMYGGKLAKVRAGQPVAPLSAYGWQRDVLHEEQARTVRWIFDQLETKGTLAVVNALEAQGVPSPTGRPRWQKSTLLQLVANPVYKGVYEYGRKGERLTLPVEALVTPEQWARVNAAVVGRFRNQGRAGSLAHIYHLQGVAHCGSCGKTITASEVQHLKSGGTLRYYFCRGTLKMEGAHCPHRTYYRIEEVHEVVEAALGQLASDTAAVLGSVEAVPEVRAAPQDALARLDAEWERWKGALRAGAIEPEELATERRRIDAARARLLEAPATTPQLDVQAWQAALQEQRAQLSLGEALRAAGITVLLSPGGAVTFRIRASG</sequence>
<dbReference type="SUPFAM" id="SSF53041">
    <property type="entry name" value="Resolvase-like"/>
    <property type="match status" value="1"/>
</dbReference>
<dbReference type="CDD" id="cd00338">
    <property type="entry name" value="Ser_Recombinase"/>
    <property type="match status" value="1"/>
</dbReference>
<feature type="domain" description="Recombinase" evidence="2">
    <location>
        <begin position="142"/>
        <end position="250"/>
    </location>
</feature>
<dbReference type="InterPro" id="IPR011109">
    <property type="entry name" value="DNA_bind_recombinase_dom"/>
</dbReference>
<dbReference type="InterPro" id="IPR036162">
    <property type="entry name" value="Resolvase-like_N_sf"/>
</dbReference>
<dbReference type="Pfam" id="PF07508">
    <property type="entry name" value="Recombinase"/>
    <property type="match status" value="1"/>
</dbReference>
<evidence type="ECO:0000313" key="4">
    <source>
        <dbReference type="Proteomes" id="UP000483286"/>
    </source>
</evidence>
<evidence type="ECO:0000313" key="3">
    <source>
        <dbReference type="EMBL" id="MVN88940.1"/>
    </source>
</evidence>
<dbReference type="GO" id="GO:0000150">
    <property type="term" value="F:DNA strand exchange activity"/>
    <property type="evidence" value="ECO:0007669"/>
    <property type="project" value="InterPro"/>
</dbReference>
<organism evidence="3 4">
    <name type="scientific">Deinococcus arboris</name>
    <dbReference type="NCBI Taxonomy" id="2682977"/>
    <lineage>
        <taxon>Bacteria</taxon>
        <taxon>Thermotogati</taxon>
        <taxon>Deinococcota</taxon>
        <taxon>Deinococci</taxon>
        <taxon>Deinococcales</taxon>
        <taxon>Deinococcaceae</taxon>
        <taxon>Deinococcus</taxon>
    </lineage>
</organism>
<dbReference type="Pfam" id="PF13408">
    <property type="entry name" value="Zn_ribbon_recom"/>
    <property type="match status" value="1"/>
</dbReference>
<dbReference type="Proteomes" id="UP000483286">
    <property type="component" value="Unassembled WGS sequence"/>
</dbReference>
<name>A0A7C9LX78_9DEIO</name>
<reference evidence="3 4" key="1">
    <citation type="submission" date="2019-12" db="EMBL/GenBank/DDBJ databases">
        <title>Deinococcus sp. HMF7620 Genome sequencing and assembly.</title>
        <authorList>
            <person name="Kang H."/>
            <person name="Kim H."/>
            <person name="Joh K."/>
        </authorList>
    </citation>
    <scope>NUCLEOTIDE SEQUENCE [LARGE SCALE GENOMIC DNA]</scope>
    <source>
        <strain evidence="3 4">HMF7620</strain>
    </source>
</reference>
<dbReference type="InterPro" id="IPR006119">
    <property type="entry name" value="Resolv_N"/>
</dbReference>
<dbReference type="Gene3D" id="3.40.50.1390">
    <property type="entry name" value="Resolvase, N-terminal catalytic domain"/>
    <property type="match status" value="1"/>
</dbReference>
<proteinExistence type="predicted"/>
<dbReference type="InterPro" id="IPR038109">
    <property type="entry name" value="DNA_bind_recomb_sf"/>
</dbReference>
<dbReference type="SMART" id="SM00857">
    <property type="entry name" value="Resolvase"/>
    <property type="match status" value="1"/>
</dbReference>
<dbReference type="Pfam" id="PF00239">
    <property type="entry name" value="Resolvase"/>
    <property type="match status" value="1"/>
</dbReference>
<dbReference type="AlphaFoldDB" id="A0A7C9LX78"/>
<gene>
    <name evidence="3" type="ORF">GO986_19550</name>
</gene>